<feature type="domain" description="Ig-like" evidence="2">
    <location>
        <begin position="6"/>
        <end position="82"/>
    </location>
</feature>
<dbReference type="FunFam" id="2.60.40.10:FF:002232">
    <property type="entry name" value="Intercellular adhesion molecule 3"/>
    <property type="match status" value="1"/>
</dbReference>
<keyword evidence="1" id="KW-0597">Phosphoprotein</keyword>
<dbReference type="PANTHER" id="PTHR13771:SF9">
    <property type="entry name" value="INTERCELLULAR ADHESION MOLECULE 5"/>
    <property type="match status" value="1"/>
</dbReference>
<dbReference type="EMBL" id="VXAH01000931">
    <property type="protein sequence ID" value="NXK43616.1"/>
    <property type="molecule type" value="Genomic_DNA"/>
</dbReference>
<dbReference type="Proteomes" id="UP000520962">
    <property type="component" value="Unassembled WGS sequence"/>
</dbReference>
<dbReference type="SUPFAM" id="SSF48726">
    <property type="entry name" value="Immunoglobulin"/>
    <property type="match status" value="1"/>
</dbReference>
<dbReference type="GO" id="GO:0007155">
    <property type="term" value="P:cell adhesion"/>
    <property type="evidence" value="ECO:0007669"/>
    <property type="project" value="InterPro"/>
</dbReference>
<dbReference type="Gene3D" id="2.60.40.10">
    <property type="entry name" value="Immunoglobulins"/>
    <property type="match status" value="1"/>
</dbReference>
<proteinExistence type="predicted"/>
<dbReference type="GO" id="GO:0005886">
    <property type="term" value="C:plasma membrane"/>
    <property type="evidence" value="ECO:0007669"/>
    <property type="project" value="TreeGrafter"/>
</dbReference>
<dbReference type="PANTHER" id="PTHR13771">
    <property type="entry name" value="INTERCELLULAR ADHESION MOLECULE"/>
    <property type="match status" value="1"/>
</dbReference>
<reference evidence="3 4" key="1">
    <citation type="submission" date="2019-09" db="EMBL/GenBank/DDBJ databases">
        <title>Bird 10,000 Genomes (B10K) Project - Family phase.</title>
        <authorList>
            <person name="Zhang G."/>
        </authorList>
    </citation>
    <scope>NUCLEOTIDE SEQUENCE [LARGE SCALE GENOMIC DNA]</scope>
    <source>
        <strain evidence="3">B10K-DU-007-02</strain>
        <tissue evidence="3">Mixed tissue sample</tissue>
    </source>
</reference>
<gene>
    <name evidence="3" type="primary">Icam5_1</name>
    <name evidence="3" type="ORF">PIPCHL_R15850</name>
</gene>
<evidence type="ECO:0000313" key="3">
    <source>
        <dbReference type="EMBL" id="NXK43616.1"/>
    </source>
</evidence>
<accession>A0A7L0JGC2</accession>
<dbReference type="InterPro" id="IPR013783">
    <property type="entry name" value="Ig-like_fold"/>
</dbReference>
<dbReference type="AlphaFoldDB" id="A0A7L0JGC2"/>
<keyword evidence="4" id="KW-1185">Reference proteome</keyword>
<evidence type="ECO:0000256" key="1">
    <source>
        <dbReference type="ARBA" id="ARBA00022553"/>
    </source>
</evidence>
<dbReference type="GO" id="GO:0005178">
    <property type="term" value="F:integrin binding"/>
    <property type="evidence" value="ECO:0007669"/>
    <property type="project" value="InterPro"/>
</dbReference>
<evidence type="ECO:0000259" key="2">
    <source>
        <dbReference type="PROSITE" id="PS50835"/>
    </source>
</evidence>
<evidence type="ECO:0000313" key="4">
    <source>
        <dbReference type="Proteomes" id="UP000520962"/>
    </source>
</evidence>
<protein>
    <submittedName>
        <fullName evidence="3">ICAM5 protein</fullName>
    </submittedName>
</protein>
<dbReference type="Pfam" id="PF13895">
    <property type="entry name" value="Ig_2"/>
    <property type="match status" value="1"/>
</dbReference>
<feature type="non-terminal residue" evidence="3">
    <location>
        <position position="1"/>
    </location>
</feature>
<dbReference type="InterPro" id="IPR047012">
    <property type="entry name" value="ICAM_VCAM"/>
</dbReference>
<name>A0A7L0JGC2_PIPCL</name>
<dbReference type="InterPro" id="IPR007110">
    <property type="entry name" value="Ig-like_dom"/>
</dbReference>
<dbReference type="PROSITE" id="PS50835">
    <property type="entry name" value="IG_LIKE"/>
    <property type="match status" value="1"/>
</dbReference>
<feature type="non-terminal residue" evidence="3">
    <location>
        <position position="107"/>
    </location>
</feature>
<dbReference type="InterPro" id="IPR036179">
    <property type="entry name" value="Ig-like_dom_sf"/>
</dbReference>
<organism evidence="3 4">
    <name type="scientific">Piprites chloris</name>
    <name type="common">Wing-barred manakin</name>
    <dbReference type="NCBI Taxonomy" id="114369"/>
    <lineage>
        <taxon>Eukaryota</taxon>
        <taxon>Metazoa</taxon>
        <taxon>Chordata</taxon>
        <taxon>Craniata</taxon>
        <taxon>Vertebrata</taxon>
        <taxon>Euteleostomi</taxon>
        <taxon>Archelosauria</taxon>
        <taxon>Archosauria</taxon>
        <taxon>Dinosauria</taxon>
        <taxon>Saurischia</taxon>
        <taxon>Theropoda</taxon>
        <taxon>Coelurosauria</taxon>
        <taxon>Aves</taxon>
        <taxon>Neognathae</taxon>
        <taxon>Neoaves</taxon>
        <taxon>Telluraves</taxon>
        <taxon>Australaves</taxon>
        <taxon>Passeriformes</taxon>
        <taxon>Pipridae</taxon>
        <taxon>Piprites</taxon>
    </lineage>
</organism>
<sequence length="107" mass="11699">LPAVKPQLDDVGCPREQNWTEGQEETLRCQARGNPRPLVSCARDGLSFPAGIPHPITRGHAGTYRCRATNVLGAAERDVTVRVHCEQGRPWGGRQGCCWPGGLRGVW</sequence>
<comment type="caution">
    <text evidence="3">The sequence shown here is derived from an EMBL/GenBank/DDBJ whole genome shotgun (WGS) entry which is preliminary data.</text>
</comment>